<accession>A0A7L4CRW1</accession>
<keyword evidence="3 6" id="KW-0863">Zinc-finger</keyword>
<feature type="non-terminal residue" evidence="8">
    <location>
        <position position="1"/>
    </location>
</feature>
<dbReference type="PROSITE" id="PS50157">
    <property type="entry name" value="ZINC_FINGER_C2H2_2"/>
    <property type="match status" value="2"/>
</dbReference>
<keyword evidence="2" id="KW-0677">Repeat</keyword>
<reference evidence="8 9" key="1">
    <citation type="submission" date="2019-09" db="EMBL/GenBank/DDBJ databases">
        <title>Bird 10,000 Genomes (B10K) Project - Family phase.</title>
        <authorList>
            <person name="Zhang G."/>
        </authorList>
    </citation>
    <scope>NUCLEOTIDE SEQUENCE [LARGE SCALE GENOMIC DNA]</scope>
    <source>
        <strain evidence="8">B10K-DU-005-01</strain>
    </source>
</reference>
<evidence type="ECO:0000259" key="7">
    <source>
        <dbReference type="PROSITE" id="PS50157"/>
    </source>
</evidence>
<feature type="non-terminal residue" evidence="8">
    <location>
        <position position="73"/>
    </location>
</feature>
<evidence type="ECO:0000256" key="1">
    <source>
        <dbReference type="ARBA" id="ARBA00022723"/>
    </source>
</evidence>
<keyword evidence="1" id="KW-0479">Metal-binding</keyword>
<dbReference type="Gene3D" id="3.30.160.60">
    <property type="entry name" value="Classic Zinc Finger"/>
    <property type="match status" value="2"/>
</dbReference>
<keyword evidence="4" id="KW-0862">Zinc</keyword>
<sequence>HTGVKPYECQACGKSFCLSSAWIRHQTFHAEEKPFTCADCGKSFEMNSTLKRHRRIHTGAETLYKCQNCGQNF</sequence>
<dbReference type="GO" id="GO:0000978">
    <property type="term" value="F:RNA polymerase II cis-regulatory region sequence-specific DNA binding"/>
    <property type="evidence" value="ECO:0007669"/>
    <property type="project" value="TreeGrafter"/>
</dbReference>
<dbReference type="AlphaFoldDB" id="A0A7L4CRW1"/>
<name>A0A7L4CRW1_9AVES</name>
<dbReference type="GO" id="GO:0000981">
    <property type="term" value="F:DNA-binding transcription factor activity, RNA polymerase II-specific"/>
    <property type="evidence" value="ECO:0007669"/>
    <property type="project" value="TreeGrafter"/>
</dbReference>
<proteinExistence type="predicted"/>
<evidence type="ECO:0000256" key="2">
    <source>
        <dbReference type="ARBA" id="ARBA00022737"/>
    </source>
</evidence>
<dbReference type="InterPro" id="IPR036236">
    <property type="entry name" value="Znf_C2H2_sf"/>
</dbReference>
<evidence type="ECO:0000256" key="6">
    <source>
        <dbReference type="PROSITE-ProRule" id="PRU00042"/>
    </source>
</evidence>
<feature type="domain" description="C2H2-type" evidence="7">
    <location>
        <begin position="7"/>
        <end position="34"/>
    </location>
</feature>
<dbReference type="PANTHER" id="PTHR23226">
    <property type="entry name" value="ZINC FINGER AND SCAN DOMAIN-CONTAINING"/>
    <property type="match status" value="1"/>
</dbReference>
<dbReference type="SUPFAM" id="SSF57667">
    <property type="entry name" value="beta-beta-alpha zinc fingers"/>
    <property type="match status" value="1"/>
</dbReference>
<evidence type="ECO:0000313" key="9">
    <source>
        <dbReference type="Proteomes" id="UP000551823"/>
    </source>
</evidence>
<evidence type="ECO:0000313" key="8">
    <source>
        <dbReference type="EMBL" id="NXW52939.1"/>
    </source>
</evidence>
<dbReference type="PANTHER" id="PTHR23226:SF377">
    <property type="entry name" value="ZINC FINGER AND SCAN DOMAIN-CONTAINING PROTEIN 20"/>
    <property type="match status" value="1"/>
</dbReference>
<dbReference type="EMBL" id="VZZU01014992">
    <property type="protein sequence ID" value="NXW52939.1"/>
    <property type="molecule type" value="Genomic_DNA"/>
</dbReference>
<comment type="caution">
    <text evidence="8">The sequence shown here is derived from an EMBL/GenBank/DDBJ whole genome shotgun (WGS) entry which is preliminary data.</text>
</comment>
<evidence type="ECO:0000256" key="4">
    <source>
        <dbReference type="ARBA" id="ARBA00022833"/>
    </source>
</evidence>
<dbReference type="InterPro" id="IPR013087">
    <property type="entry name" value="Znf_C2H2_type"/>
</dbReference>
<keyword evidence="9" id="KW-1185">Reference proteome</keyword>
<protein>
    <submittedName>
        <fullName evidence="8">ZN629 protein</fullName>
    </submittedName>
</protein>
<dbReference type="FunFam" id="3.30.160.60:FF:000352">
    <property type="entry name" value="zinc finger protein 3 homolog"/>
    <property type="match status" value="1"/>
</dbReference>
<dbReference type="Pfam" id="PF00096">
    <property type="entry name" value="zf-C2H2"/>
    <property type="match status" value="2"/>
</dbReference>
<evidence type="ECO:0000256" key="5">
    <source>
        <dbReference type="ARBA" id="ARBA00023242"/>
    </source>
</evidence>
<organism evidence="8 9">
    <name type="scientific">Nyctiprogne leucopyga</name>
    <dbReference type="NCBI Taxonomy" id="382315"/>
    <lineage>
        <taxon>Eukaryota</taxon>
        <taxon>Metazoa</taxon>
        <taxon>Chordata</taxon>
        <taxon>Craniata</taxon>
        <taxon>Vertebrata</taxon>
        <taxon>Euteleostomi</taxon>
        <taxon>Archelosauria</taxon>
        <taxon>Archosauria</taxon>
        <taxon>Dinosauria</taxon>
        <taxon>Saurischia</taxon>
        <taxon>Theropoda</taxon>
        <taxon>Coelurosauria</taxon>
        <taxon>Aves</taxon>
        <taxon>Neognathae</taxon>
        <taxon>Neoaves</taxon>
        <taxon>Strisores</taxon>
        <taxon>Caprimulgiformes</taxon>
        <taxon>Caprimulgidae</taxon>
        <taxon>Chordeilinae</taxon>
        <taxon>Nyctiprogne</taxon>
    </lineage>
</organism>
<evidence type="ECO:0000256" key="3">
    <source>
        <dbReference type="ARBA" id="ARBA00022771"/>
    </source>
</evidence>
<keyword evidence="5" id="KW-0539">Nucleus</keyword>
<dbReference type="Proteomes" id="UP000551823">
    <property type="component" value="Unassembled WGS sequence"/>
</dbReference>
<dbReference type="PROSITE" id="PS00028">
    <property type="entry name" value="ZINC_FINGER_C2H2_1"/>
    <property type="match status" value="2"/>
</dbReference>
<dbReference type="SMART" id="SM00355">
    <property type="entry name" value="ZnF_C2H2"/>
    <property type="match status" value="2"/>
</dbReference>
<dbReference type="FunFam" id="3.30.160.60:FF:000670">
    <property type="entry name" value="zinc finger protein 22"/>
    <property type="match status" value="1"/>
</dbReference>
<feature type="domain" description="C2H2-type" evidence="7">
    <location>
        <begin position="35"/>
        <end position="62"/>
    </location>
</feature>
<dbReference type="GO" id="GO:0008270">
    <property type="term" value="F:zinc ion binding"/>
    <property type="evidence" value="ECO:0007669"/>
    <property type="project" value="UniProtKB-KW"/>
</dbReference>
<gene>
    <name evidence="8" type="primary">Znf629_1</name>
    <name evidence="8" type="ORF">NYCLEU_R12658</name>
</gene>